<reference evidence="2 3" key="1">
    <citation type="submission" date="2018-02" db="EMBL/GenBank/DDBJ databases">
        <title>Jeotgalibacillus proteolyticum sp. nov. a protease producing bacterium isolated from ocean sediments of Laizhou Bay.</title>
        <authorList>
            <person name="Li Y."/>
        </authorList>
    </citation>
    <scope>NUCLEOTIDE SEQUENCE [LARGE SCALE GENOMIC DNA]</scope>
    <source>
        <strain evidence="2 3">22-7</strain>
    </source>
</reference>
<organism evidence="2 3">
    <name type="scientific">Jeotgalibacillus proteolyticus</name>
    <dbReference type="NCBI Taxonomy" id="2082395"/>
    <lineage>
        <taxon>Bacteria</taxon>
        <taxon>Bacillati</taxon>
        <taxon>Bacillota</taxon>
        <taxon>Bacilli</taxon>
        <taxon>Bacillales</taxon>
        <taxon>Caryophanaceae</taxon>
        <taxon>Jeotgalibacillus</taxon>
    </lineage>
</organism>
<name>A0A2S5GEJ2_9BACL</name>
<dbReference type="EMBL" id="PREZ01000002">
    <property type="protein sequence ID" value="PPA71416.1"/>
    <property type="molecule type" value="Genomic_DNA"/>
</dbReference>
<sequence>MDRKSIRALAAGMLFGALLMFSITYFTAEEEIKASEDNTAKEDHIYSEEGTITLTAEEHEALLAQIQEWENRVIELSTAQDNAEGETAAASVMTRYILKIESGMSFPDVSKKLAEYEIIQDASSLNDYLTDNQLTDLVKIGEYEVHSNMTVEEIGTLITN</sequence>
<keyword evidence="1" id="KW-0175">Coiled coil</keyword>
<feature type="coiled-coil region" evidence="1">
    <location>
        <begin position="52"/>
        <end position="86"/>
    </location>
</feature>
<dbReference type="OrthoDB" id="2138957at2"/>
<dbReference type="Gene3D" id="3.30.1490.480">
    <property type="entry name" value="Endolytic murein transglycosylase"/>
    <property type="match status" value="1"/>
</dbReference>
<evidence type="ECO:0008006" key="4">
    <source>
        <dbReference type="Google" id="ProtNLM"/>
    </source>
</evidence>
<dbReference type="AlphaFoldDB" id="A0A2S5GEJ2"/>
<keyword evidence="3" id="KW-1185">Reference proteome</keyword>
<dbReference type="RefSeq" id="WP_104056906.1">
    <property type="nucleotide sequence ID" value="NZ_PREZ01000002.1"/>
</dbReference>
<evidence type="ECO:0000313" key="3">
    <source>
        <dbReference type="Proteomes" id="UP000239047"/>
    </source>
</evidence>
<protein>
    <recommendedName>
        <fullName evidence="4">Aminodeoxychorismate lyase</fullName>
    </recommendedName>
</protein>
<evidence type="ECO:0000313" key="2">
    <source>
        <dbReference type="EMBL" id="PPA71416.1"/>
    </source>
</evidence>
<evidence type="ECO:0000256" key="1">
    <source>
        <dbReference type="SAM" id="Coils"/>
    </source>
</evidence>
<gene>
    <name evidence="2" type="ORF">C4B60_04955</name>
</gene>
<comment type="caution">
    <text evidence="2">The sequence shown here is derived from an EMBL/GenBank/DDBJ whole genome shotgun (WGS) entry which is preliminary data.</text>
</comment>
<proteinExistence type="predicted"/>
<dbReference type="Proteomes" id="UP000239047">
    <property type="component" value="Unassembled WGS sequence"/>
</dbReference>
<accession>A0A2S5GEJ2</accession>